<accession>A0A4C1W0U2</accession>
<organism evidence="2 3">
    <name type="scientific">Eumeta variegata</name>
    <name type="common">Bagworm moth</name>
    <name type="synonym">Eumeta japonica</name>
    <dbReference type="NCBI Taxonomy" id="151549"/>
    <lineage>
        <taxon>Eukaryota</taxon>
        <taxon>Metazoa</taxon>
        <taxon>Ecdysozoa</taxon>
        <taxon>Arthropoda</taxon>
        <taxon>Hexapoda</taxon>
        <taxon>Insecta</taxon>
        <taxon>Pterygota</taxon>
        <taxon>Neoptera</taxon>
        <taxon>Endopterygota</taxon>
        <taxon>Lepidoptera</taxon>
        <taxon>Glossata</taxon>
        <taxon>Ditrysia</taxon>
        <taxon>Tineoidea</taxon>
        <taxon>Psychidae</taxon>
        <taxon>Oiketicinae</taxon>
        <taxon>Eumeta</taxon>
    </lineage>
</organism>
<evidence type="ECO:0000313" key="2">
    <source>
        <dbReference type="EMBL" id="GBP44172.1"/>
    </source>
</evidence>
<gene>
    <name evidence="2" type="ORF">EVAR_31616_1</name>
</gene>
<feature type="region of interest" description="Disordered" evidence="1">
    <location>
        <begin position="41"/>
        <end position="72"/>
    </location>
</feature>
<proteinExistence type="predicted"/>
<feature type="compositionally biased region" description="Basic and acidic residues" evidence="1">
    <location>
        <begin position="54"/>
        <end position="65"/>
    </location>
</feature>
<sequence length="72" mass="7748">MRFSCGEPPTTQKYKFCRVMGANNRIADWSEGSRLDNALSPRRWAGAAGGDADGGPRARTQDERSALNASGC</sequence>
<keyword evidence="3" id="KW-1185">Reference proteome</keyword>
<comment type="caution">
    <text evidence="2">The sequence shown here is derived from an EMBL/GenBank/DDBJ whole genome shotgun (WGS) entry which is preliminary data.</text>
</comment>
<evidence type="ECO:0000313" key="3">
    <source>
        <dbReference type="Proteomes" id="UP000299102"/>
    </source>
</evidence>
<dbReference type="EMBL" id="BGZK01000448">
    <property type="protein sequence ID" value="GBP44172.1"/>
    <property type="molecule type" value="Genomic_DNA"/>
</dbReference>
<reference evidence="2 3" key="1">
    <citation type="journal article" date="2019" name="Commun. Biol.">
        <title>The bagworm genome reveals a unique fibroin gene that provides high tensile strength.</title>
        <authorList>
            <person name="Kono N."/>
            <person name="Nakamura H."/>
            <person name="Ohtoshi R."/>
            <person name="Tomita M."/>
            <person name="Numata K."/>
            <person name="Arakawa K."/>
        </authorList>
    </citation>
    <scope>NUCLEOTIDE SEQUENCE [LARGE SCALE GENOMIC DNA]</scope>
</reference>
<evidence type="ECO:0000256" key="1">
    <source>
        <dbReference type="SAM" id="MobiDB-lite"/>
    </source>
</evidence>
<dbReference type="Proteomes" id="UP000299102">
    <property type="component" value="Unassembled WGS sequence"/>
</dbReference>
<name>A0A4C1W0U2_EUMVA</name>
<protein>
    <submittedName>
        <fullName evidence="2">Uncharacterized protein</fullName>
    </submittedName>
</protein>
<dbReference type="AlphaFoldDB" id="A0A4C1W0U2"/>